<accession>A0A229NT41</accession>
<evidence type="ECO:0000256" key="3">
    <source>
        <dbReference type="ARBA" id="ARBA00022475"/>
    </source>
</evidence>
<organism evidence="9 10">
    <name type="scientific">Paenibacillus herberti</name>
    <dbReference type="NCBI Taxonomy" id="1619309"/>
    <lineage>
        <taxon>Bacteria</taxon>
        <taxon>Bacillati</taxon>
        <taxon>Bacillota</taxon>
        <taxon>Bacilli</taxon>
        <taxon>Bacillales</taxon>
        <taxon>Paenibacillaceae</taxon>
        <taxon>Paenibacillus</taxon>
    </lineage>
</organism>
<proteinExistence type="inferred from homology"/>
<evidence type="ECO:0000256" key="2">
    <source>
        <dbReference type="ARBA" id="ARBA00022448"/>
    </source>
</evidence>
<evidence type="ECO:0000313" key="9">
    <source>
        <dbReference type="EMBL" id="OXM13067.1"/>
    </source>
</evidence>
<dbReference type="RefSeq" id="WP_089526723.1">
    <property type="nucleotide sequence ID" value="NZ_NMUQ01000004.1"/>
</dbReference>
<keyword evidence="3" id="KW-1003">Cell membrane</keyword>
<keyword evidence="2" id="KW-0813">Transport</keyword>
<dbReference type="Gene3D" id="1.10.3730.20">
    <property type="match status" value="1"/>
</dbReference>
<keyword evidence="10" id="KW-1185">Reference proteome</keyword>
<protein>
    <submittedName>
        <fullName evidence="9">QacE family quaternary ammonium compound efflux SMR transporter</fullName>
    </submittedName>
</protein>
<keyword evidence="6 8" id="KW-0472">Membrane</keyword>
<dbReference type="PANTHER" id="PTHR30561:SF0">
    <property type="entry name" value="GUANIDINIUM EXPORTER"/>
    <property type="match status" value="1"/>
</dbReference>
<dbReference type="PANTHER" id="PTHR30561">
    <property type="entry name" value="SMR FAMILY PROTON-DEPENDENT DRUG EFFLUX TRANSPORTER SUGE"/>
    <property type="match status" value="1"/>
</dbReference>
<evidence type="ECO:0000256" key="8">
    <source>
        <dbReference type="SAM" id="Phobius"/>
    </source>
</evidence>
<dbReference type="OrthoDB" id="21828at2"/>
<comment type="caution">
    <text evidence="9">The sequence shown here is derived from an EMBL/GenBank/DDBJ whole genome shotgun (WGS) entry which is preliminary data.</text>
</comment>
<gene>
    <name evidence="9" type="ORF">CGZ75_23080</name>
</gene>
<dbReference type="EMBL" id="NMUQ01000004">
    <property type="protein sequence ID" value="OXM13067.1"/>
    <property type="molecule type" value="Genomic_DNA"/>
</dbReference>
<dbReference type="InterPro" id="IPR037185">
    <property type="entry name" value="EmrE-like"/>
</dbReference>
<dbReference type="GO" id="GO:0022857">
    <property type="term" value="F:transmembrane transporter activity"/>
    <property type="evidence" value="ECO:0007669"/>
    <property type="project" value="InterPro"/>
</dbReference>
<keyword evidence="5 8" id="KW-1133">Transmembrane helix</keyword>
<keyword evidence="4 7" id="KW-0812">Transmembrane</keyword>
<sequence>MGWIYVIAAACFEIVGVVGLSRFSKRKTWLNGFLFVSGFAASFILLYASLQYLQLSIAYTVWVGLGTSLAVVINMLFFGESKSVMRIASLVLIVVGVTGLKAVS</sequence>
<evidence type="ECO:0000256" key="5">
    <source>
        <dbReference type="ARBA" id="ARBA00022989"/>
    </source>
</evidence>
<feature type="transmembrane region" description="Helical" evidence="8">
    <location>
        <begin position="84"/>
        <end position="103"/>
    </location>
</feature>
<dbReference type="AlphaFoldDB" id="A0A229NT41"/>
<feature type="transmembrane region" description="Helical" evidence="8">
    <location>
        <begin position="56"/>
        <end position="77"/>
    </location>
</feature>
<evidence type="ECO:0000256" key="1">
    <source>
        <dbReference type="ARBA" id="ARBA00004651"/>
    </source>
</evidence>
<name>A0A229NT41_9BACL</name>
<evidence type="ECO:0000256" key="6">
    <source>
        <dbReference type="ARBA" id="ARBA00023136"/>
    </source>
</evidence>
<feature type="transmembrane region" description="Helical" evidence="8">
    <location>
        <begin position="6"/>
        <end position="23"/>
    </location>
</feature>
<comment type="similarity">
    <text evidence="7">Belongs to the drug/metabolite transporter (DMT) superfamily. Small multidrug resistance (SMR) (TC 2.A.7.1) family.</text>
</comment>
<feature type="transmembrane region" description="Helical" evidence="8">
    <location>
        <begin position="30"/>
        <end position="50"/>
    </location>
</feature>
<dbReference type="InterPro" id="IPR000390">
    <property type="entry name" value="Small_drug/metabolite_transptr"/>
</dbReference>
<dbReference type="GO" id="GO:0005886">
    <property type="term" value="C:plasma membrane"/>
    <property type="evidence" value="ECO:0007669"/>
    <property type="project" value="UniProtKB-SubCell"/>
</dbReference>
<evidence type="ECO:0000256" key="7">
    <source>
        <dbReference type="RuleBase" id="RU003942"/>
    </source>
</evidence>
<dbReference type="Pfam" id="PF00893">
    <property type="entry name" value="Multi_Drug_Res"/>
    <property type="match status" value="1"/>
</dbReference>
<comment type="subcellular location">
    <subcellularLocation>
        <location evidence="1 7">Cell membrane</location>
        <topology evidence="1 7">Multi-pass membrane protein</topology>
    </subcellularLocation>
</comment>
<evidence type="ECO:0000313" key="10">
    <source>
        <dbReference type="Proteomes" id="UP000215145"/>
    </source>
</evidence>
<evidence type="ECO:0000256" key="4">
    <source>
        <dbReference type="ARBA" id="ARBA00022692"/>
    </source>
</evidence>
<dbReference type="InterPro" id="IPR045324">
    <property type="entry name" value="Small_multidrug_res"/>
</dbReference>
<dbReference type="SUPFAM" id="SSF103481">
    <property type="entry name" value="Multidrug resistance efflux transporter EmrE"/>
    <property type="match status" value="1"/>
</dbReference>
<dbReference type="Proteomes" id="UP000215145">
    <property type="component" value="Unassembled WGS sequence"/>
</dbReference>
<reference evidence="9 10" key="1">
    <citation type="submission" date="2017-07" db="EMBL/GenBank/DDBJ databases">
        <title>Paenibacillus herberti R33 genome sequencing and assembly.</title>
        <authorList>
            <person name="Su W."/>
        </authorList>
    </citation>
    <scope>NUCLEOTIDE SEQUENCE [LARGE SCALE GENOMIC DNA]</scope>
    <source>
        <strain evidence="9 10">R33</strain>
    </source>
</reference>